<dbReference type="PANTHER" id="PTHR28048:SF1">
    <property type="entry name" value="ACR195WP"/>
    <property type="match status" value="1"/>
</dbReference>
<proteinExistence type="predicted"/>
<sequence length="117" mass="12853">MSSPPNDPKHQEIYNKLASQDTAPLPLKKVLAKEQADYDCLSCRVMAIFTDLFFGGLGATAFGTLGAYTYWSGDRELRTREAEIMKSGSRLTMAARRLGITGLSGMLVGLGLWRAFM</sequence>
<gene>
    <name evidence="2" type="ORF">D6D01_08062</name>
</gene>
<keyword evidence="1" id="KW-0472">Membrane</keyword>
<evidence type="ECO:0000313" key="3">
    <source>
        <dbReference type="Proteomes" id="UP000306584"/>
    </source>
</evidence>
<dbReference type="InterPro" id="IPR053092">
    <property type="entry name" value="Mitochondrial_unc_protein"/>
</dbReference>
<evidence type="ECO:0000313" key="2">
    <source>
        <dbReference type="EMBL" id="THY14738.1"/>
    </source>
</evidence>
<feature type="transmembrane region" description="Helical" evidence="1">
    <location>
        <begin position="52"/>
        <end position="73"/>
    </location>
</feature>
<dbReference type="PANTHER" id="PTHR28048">
    <property type="entry name" value="ACR195WP"/>
    <property type="match status" value="1"/>
</dbReference>
<evidence type="ECO:0000256" key="1">
    <source>
        <dbReference type="SAM" id="Phobius"/>
    </source>
</evidence>
<dbReference type="EMBL" id="QZBD01000433">
    <property type="protein sequence ID" value="THY14738.1"/>
    <property type="molecule type" value="Genomic_DNA"/>
</dbReference>
<accession>A0A4S9KGT4</accession>
<protein>
    <recommendedName>
        <fullName evidence="4">DUF4536 domain-containing protein</fullName>
    </recommendedName>
</protein>
<name>A0A4S9KGT4_AURPU</name>
<reference evidence="2 3" key="1">
    <citation type="submission" date="2018-10" db="EMBL/GenBank/DDBJ databases">
        <title>Fifty Aureobasidium pullulans genomes reveal a recombining polyextremotolerant generalist.</title>
        <authorList>
            <person name="Gostincar C."/>
            <person name="Turk M."/>
            <person name="Zajc J."/>
            <person name="Gunde-Cimerman N."/>
        </authorList>
    </citation>
    <scope>NUCLEOTIDE SEQUENCE [LARGE SCALE GENOMIC DNA]</scope>
    <source>
        <strain evidence="2 3">EXF-6604</strain>
    </source>
</reference>
<comment type="caution">
    <text evidence="2">The sequence shown here is derived from an EMBL/GenBank/DDBJ whole genome shotgun (WGS) entry which is preliminary data.</text>
</comment>
<feature type="transmembrane region" description="Helical" evidence="1">
    <location>
        <begin position="94"/>
        <end position="116"/>
    </location>
</feature>
<evidence type="ECO:0008006" key="4">
    <source>
        <dbReference type="Google" id="ProtNLM"/>
    </source>
</evidence>
<dbReference type="Proteomes" id="UP000306584">
    <property type="component" value="Unassembled WGS sequence"/>
</dbReference>
<keyword evidence="1" id="KW-1133">Transmembrane helix</keyword>
<organism evidence="2 3">
    <name type="scientific">Aureobasidium pullulans</name>
    <name type="common">Black yeast</name>
    <name type="synonym">Pullularia pullulans</name>
    <dbReference type="NCBI Taxonomy" id="5580"/>
    <lineage>
        <taxon>Eukaryota</taxon>
        <taxon>Fungi</taxon>
        <taxon>Dikarya</taxon>
        <taxon>Ascomycota</taxon>
        <taxon>Pezizomycotina</taxon>
        <taxon>Dothideomycetes</taxon>
        <taxon>Dothideomycetidae</taxon>
        <taxon>Dothideales</taxon>
        <taxon>Saccotheciaceae</taxon>
        <taxon>Aureobasidium</taxon>
    </lineage>
</organism>
<dbReference type="AlphaFoldDB" id="A0A4S9KGT4"/>
<keyword evidence="1" id="KW-0812">Transmembrane</keyword>